<dbReference type="AlphaFoldDB" id="A0A8G2BKX9"/>
<dbReference type="GO" id="GO:0005524">
    <property type="term" value="F:ATP binding"/>
    <property type="evidence" value="ECO:0007669"/>
    <property type="project" value="UniProtKB-KW"/>
</dbReference>
<keyword evidence="3" id="KW-0131">Cell cycle</keyword>
<evidence type="ECO:0000256" key="1">
    <source>
        <dbReference type="ARBA" id="ARBA00022741"/>
    </source>
</evidence>
<comment type="caution">
    <text evidence="3">The sequence shown here is derived from an EMBL/GenBank/DDBJ whole genome shotgun (WGS) entry which is preliminary data.</text>
</comment>
<keyword evidence="1" id="KW-0547">Nucleotide-binding</keyword>
<dbReference type="OrthoDB" id="9774491at2"/>
<evidence type="ECO:0000313" key="4">
    <source>
        <dbReference type="Proteomes" id="UP000198615"/>
    </source>
</evidence>
<evidence type="ECO:0000313" key="3">
    <source>
        <dbReference type="EMBL" id="SDG08153.1"/>
    </source>
</evidence>
<dbReference type="Pfam" id="PF03969">
    <property type="entry name" value="AFG1_ATPase"/>
    <property type="match status" value="1"/>
</dbReference>
<keyword evidence="3" id="KW-0132">Cell division</keyword>
<dbReference type="NCBIfam" id="NF040713">
    <property type="entry name" value="ZapE"/>
    <property type="match status" value="1"/>
</dbReference>
<dbReference type="GO" id="GO:0005737">
    <property type="term" value="C:cytoplasm"/>
    <property type="evidence" value="ECO:0007669"/>
    <property type="project" value="TreeGrafter"/>
</dbReference>
<dbReference type="Proteomes" id="UP000198615">
    <property type="component" value="Unassembled WGS sequence"/>
</dbReference>
<proteinExistence type="predicted"/>
<dbReference type="PANTHER" id="PTHR12169:SF6">
    <property type="entry name" value="AFG1-LIKE ATPASE"/>
    <property type="match status" value="1"/>
</dbReference>
<evidence type="ECO:0000256" key="2">
    <source>
        <dbReference type="ARBA" id="ARBA00022840"/>
    </source>
</evidence>
<dbReference type="GO" id="GO:0016887">
    <property type="term" value="F:ATP hydrolysis activity"/>
    <property type="evidence" value="ECO:0007669"/>
    <property type="project" value="InterPro"/>
</dbReference>
<dbReference type="InterPro" id="IPR027417">
    <property type="entry name" value="P-loop_NTPase"/>
</dbReference>
<accession>A0A8G2BKX9</accession>
<dbReference type="InterPro" id="IPR005654">
    <property type="entry name" value="ATPase_AFG1-like"/>
</dbReference>
<dbReference type="PANTHER" id="PTHR12169">
    <property type="entry name" value="ATPASE N2B"/>
    <property type="match status" value="1"/>
</dbReference>
<dbReference type="SUPFAM" id="SSF52540">
    <property type="entry name" value="P-loop containing nucleoside triphosphate hydrolases"/>
    <property type="match status" value="1"/>
</dbReference>
<keyword evidence="4" id="KW-1185">Reference proteome</keyword>
<dbReference type="Gene3D" id="3.40.50.300">
    <property type="entry name" value="P-loop containing nucleotide triphosphate hydrolases"/>
    <property type="match status" value="1"/>
</dbReference>
<organism evidence="3 4">
    <name type="scientific">Thalassobaculum litoreum DSM 18839</name>
    <dbReference type="NCBI Taxonomy" id="1123362"/>
    <lineage>
        <taxon>Bacteria</taxon>
        <taxon>Pseudomonadati</taxon>
        <taxon>Pseudomonadota</taxon>
        <taxon>Alphaproteobacteria</taxon>
        <taxon>Rhodospirillales</taxon>
        <taxon>Thalassobaculaceae</taxon>
        <taxon>Thalassobaculum</taxon>
    </lineage>
</organism>
<name>A0A8G2BKX9_9PROT</name>
<gene>
    <name evidence="3" type="ORF">SAMN05660686_03278</name>
</gene>
<protein>
    <submittedName>
        <fullName evidence="3">Cell division protein ZapE</fullName>
    </submittedName>
</protein>
<sequence>MVAADGAQKLVVDCSAVPDGRPLERYAALLKAGAITADPDQEEAARRLDALAEAVTGWRAKSPKGGGLVRRFLGGWDSGKAEVPRGVYLYGPVGRGKSMLMDLFFDAAEVAHKRRVHFHEFMQEAHSLIHHIRQRGIGGEMPFARAAQEIARDAHLLCFDEMEVRDIADAMILSRLFTALFERGVIVVATSNRHPDELYKNGLQRERFLPFIELVKARLDIVDLGEGTDYRLDRLVGEKVYVTPADAAAERTLDHLFAEMTGGAVPEPDVVIVHGREMPVERAAKGVARFQFEDLCAKPLGPADFLALAKKYRAIVIDGIPTMSDAIRDQARRFMMLIDALYERHTTLVCSAADEPEALYAGSDWGFEFDRTISRLMEMRSEDYVSKPHRP</sequence>
<keyword evidence="2" id="KW-0067">ATP-binding</keyword>
<reference evidence="3 4" key="1">
    <citation type="submission" date="2016-10" db="EMBL/GenBank/DDBJ databases">
        <authorList>
            <person name="Varghese N."/>
            <person name="Submissions S."/>
        </authorList>
    </citation>
    <scope>NUCLEOTIDE SEQUENCE [LARGE SCALE GENOMIC DNA]</scope>
    <source>
        <strain evidence="3 4">DSM 18839</strain>
    </source>
</reference>
<dbReference type="GO" id="GO:0051301">
    <property type="term" value="P:cell division"/>
    <property type="evidence" value="ECO:0007669"/>
    <property type="project" value="UniProtKB-KW"/>
</dbReference>
<dbReference type="EMBL" id="FNBW01000010">
    <property type="protein sequence ID" value="SDG08153.1"/>
    <property type="molecule type" value="Genomic_DNA"/>
</dbReference>